<protein>
    <submittedName>
        <fullName evidence="5">AraC family transcriptional regulator</fullName>
    </submittedName>
</protein>
<dbReference type="SUPFAM" id="SSF51182">
    <property type="entry name" value="RmlC-like cupins"/>
    <property type="match status" value="1"/>
</dbReference>
<evidence type="ECO:0000259" key="4">
    <source>
        <dbReference type="PROSITE" id="PS01124"/>
    </source>
</evidence>
<comment type="caution">
    <text evidence="5">The sequence shown here is derived from an EMBL/GenBank/DDBJ whole genome shotgun (WGS) entry which is preliminary data.</text>
</comment>
<evidence type="ECO:0000313" key="5">
    <source>
        <dbReference type="EMBL" id="MFD2799593.1"/>
    </source>
</evidence>
<evidence type="ECO:0000256" key="3">
    <source>
        <dbReference type="ARBA" id="ARBA00023163"/>
    </source>
</evidence>
<feature type="domain" description="HTH araC/xylS-type" evidence="4">
    <location>
        <begin position="216"/>
        <end position="313"/>
    </location>
</feature>
<dbReference type="Gene3D" id="1.10.10.60">
    <property type="entry name" value="Homeodomain-like"/>
    <property type="match status" value="2"/>
</dbReference>
<gene>
    <name evidence="5" type="ORF">ACFS2C_09325</name>
</gene>
<dbReference type="Proteomes" id="UP001597478">
    <property type="component" value="Unassembled WGS sequence"/>
</dbReference>
<evidence type="ECO:0000256" key="2">
    <source>
        <dbReference type="ARBA" id="ARBA00023125"/>
    </source>
</evidence>
<keyword evidence="3" id="KW-0804">Transcription</keyword>
<dbReference type="InterPro" id="IPR011051">
    <property type="entry name" value="RmlC_Cupin_sf"/>
</dbReference>
<dbReference type="InterPro" id="IPR018060">
    <property type="entry name" value="HTH_AraC"/>
</dbReference>
<organism evidence="5 6">
    <name type="scientific">Prauserella oleivorans</name>
    <dbReference type="NCBI Taxonomy" id="1478153"/>
    <lineage>
        <taxon>Bacteria</taxon>
        <taxon>Bacillati</taxon>
        <taxon>Actinomycetota</taxon>
        <taxon>Actinomycetes</taxon>
        <taxon>Pseudonocardiales</taxon>
        <taxon>Pseudonocardiaceae</taxon>
        <taxon>Prauserella</taxon>
    </lineage>
</organism>
<reference evidence="6" key="1">
    <citation type="journal article" date="2019" name="Int. J. Syst. Evol. Microbiol.">
        <title>The Global Catalogue of Microorganisms (GCM) 10K type strain sequencing project: providing services to taxonomists for standard genome sequencing and annotation.</title>
        <authorList>
            <consortium name="The Broad Institute Genomics Platform"/>
            <consortium name="The Broad Institute Genome Sequencing Center for Infectious Disease"/>
            <person name="Wu L."/>
            <person name="Ma J."/>
        </authorList>
    </citation>
    <scope>NUCLEOTIDE SEQUENCE [LARGE SCALE GENOMIC DNA]</scope>
    <source>
        <strain evidence="6">IBRC-M 10906</strain>
    </source>
</reference>
<dbReference type="RefSeq" id="WP_377392465.1">
    <property type="nucleotide sequence ID" value="NZ_JBHSAN010000029.1"/>
</dbReference>
<keyword evidence="6" id="KW-1185">Reference proteome</keyword>
<dbReference type="SUPFAM" id="SSF46689">
    <property type="entry name" value="Homeodomain-like"/>
    <property type="match status" value="2"/>
</dbReference>
<keyword evidence="2" id="KW-0238">DNA-binding</keyword>
<dbReference type="InterPro" id="IPR009057">
    <property type="entry name" value="Homeodomain-like_sf"/>
</dbReference>
<evidence type="ECO:0000256" key="1">
    <source>
        <dbReference type="ARBA" id="ARBA00023015"/>
    </source>
</evidence>
<dbReference type="EMBL" id="JBHUOF010000010">
    <property type="protein sequence ID" value="MFD2799593.1"/>
    <property type="molecule type" value="Genomic_DNA"/>
</dbReference>
<proteinExistence type="predicted"/>
<sequence>MTAIDLSPPADPLGQALHFLRLSGTFYCHTSVTEPWGVTVPAMGDYLWFHVVTSGRCLLEVDGGDVQELGPGQLALVPHGRGHRLRSEPGVAVPDVTQLPHEYFDDRYAVLRHGGGGAPGTLVCGGVRFDHPAARELVALLPRLLHLDASRGTEAQWLQATLQLITAEATTLRPGGETVLTRLSDILVVQAIRAWIEADPAAQTGWLGALRDPKIGQAISLIHRHPAHPWTLASLAAEVAMSRSAFAARFTEIAGEPVMAYLTRWRMHLAREQLLDGAAVGELAGRLGYHSIAAFSRAFKRVHGMPPSAIRRQAGQPGSPSI</sequence>
<keyword evidence="1" id="KW-0805">Transcription regulation</keyword>
<dbReference type="SMART" id="SM00342">
    <property type="entry name" value="HTH_ARAC"/>
    <property type="match status" value="1"/>
</dbReference>
<dbReference type="Pfam" id="PF12852">
    <property type="entry name" value="Cupin_6"/>
    <property type="match status" value="1"/>
</dbReference>
<dbReference type="PANTHER" id="PTHR46796">
    <property type="entry name" value="HTH-TYPE TRANSCRIPTIONAL ACTIVATOR RHAS-RELATED"/>
    <property type="match status" value="1"/>
</dbReference>
<accession>A0ABW5W6Q9</accession>
<dbReference type="PANTHER" id="PTHR46796:SF7">
    <property type="entry name" value="ARAC FAMILY TRANSCRIPTIONAL REGULATOR"/>
    <property type="match status" value="1"/>
</dbReference>
<dbReference type="PROSITE" id="PS01124">
    <property type="entry name" value="HTH_ARAC_FAMILY_2"/>
    <property type="match status" value="1"/>
</dbReference>
<dbReference type="Pfam" id="PF12833">
    <property type="entry name" value="HTH_18"/>
    <property type="match status" value="1"/>
</dbReference>
<dbReference type="InterPro" id="IPR032783">
    <property type="entry name" value="AraC_lig"/>
</dbReference>
<evidence type="ECO:0000313" key="6">
    <source>
        <dbReference type="Proteomes" id="UP001597478"/>
    </source>
</evidence>
<dbReference type="InterPro" id="IPR050204">
    <property type="entry name" value="AraC_XylS_family_regulators"/>
</dbReference>
<name>A0ABW5W6Q9_9PSEU</name>